<keyword evidence="3" id="KW-1185">Reference proteome</keyword>
<comment type="caution">
    <text evidence="2">The sequence shown here is derived from an EMBL/GenBank/DDBJ whole genome shotgun (WGS) entry which is preliminary data.</text>
</comment>
<keyword evidence="1" id="KW-0812">Transmembrane</keyword>
<organism evidence="2 3">
    <name type="scientific">Hallella colorans</name>
    <dbReference type="NCBI Taxonomy" id="1703337"/>
    <lineage>
        <taxon>Bacteria</taxon>
        <taxon>Pseudomonadati</taxon>
        <taxon>Bacteroidota</taxon>
        <taxon>Bacteroidia</taxon>
        <taxon>Bacteroidales</taxon>
        <taxon>Prevotellaceae</taxon>
        <taxon>Hallella</taxon>
    </lineage>
</organism>
<feature type="transmembrane region" description="Helical" evidence="1">
    <location>
        <begin position="18"/>
        <end position="38"/>
    </location>
</feature>
<protein>
    <submittedName>
        <fullName evidence="2">Uncharacterized protein</fullName>
    </submittedName>
</protein>
<dbReference type="Proteomes" id="UP000245870">
    <property type="component" value="Unassembled WGS sequence"/>
</dbReference>
<keyword evidence="1" id="KW-0472">Membrane</keyword>
<evidence type="ECO:0000313" key="3">
    <source>
        <dbReference type="Proteomes" id="UP000245870"/>
    </source>
</evidence>
<dbReference type="EMBL" id="QENY01000006">
    <property type="protein sequence ID" value="PVX56459.1"/>
    <property type="molecule type" value="Genomic_DNA"/>
</dbReference>
<evidence type="ECO:0000313" key="2">
    <source>
        <dbReference type="EMBL" id="PVX56459.1"/>
    </source>
</evidence>
<gene>
    <name evidence="2" type="ORF">C7379_10629</name>
</gene>
<keyword evidence="1" id="KW-1133">Transmembrane helix</keyword>
<dbReference type="AlphaFoldDB" id="A0A2U0UFQ1"/>
<evidence type="ECO:0000256" key="1">
    <source>
        <dbReference type="SAM" id="Phobius"/>
    </source>
</evidence>
<name>A0A2U0UFQ1_9BACT</name>
<proteinExistence type="predicted"/>
<reference evidence="2 3" key="1">
    <citation type="submission" date="2018-05" db="EMBL/GenBank/DDBJ databases">
        <title>Genomic Encyclopedia of Type Strains, Phase IV (KMG-IV): sequencing the most valuable type-strain genomes for metagenomic binning, comparative biology and taxonomic classification.</title>
        <authorList>
            <person name="Goeker M."/>
        </authorList>
    </citation>
    <scope>NUCLEOTIDE SEQUENCE [LARGE SCALE GENOMIC DNA]</scope>
    <source>
        <strain evidence="2 3">DSM 100333</strain>
    </source>
</reference>
<accession>A0A2U0UFQ1</accession>
<sequence>MNVTGICLQIIVVMLSRYLILTSFGAYGVQSLFVVTCMPARLSSIIRKATSACFRIIFR</sequence>